<organism evidence="1">
    <name type="scientific">Pomphorhynchus laevis</name>
    <dbReference type="NCBI Taxonomy" id="141832"/>
    <lineage>
        <taxon>Eukaryota</taxon>
        <taxon>Metazoa</taxon>
        <taxon>Spiralia</taxon>
        <taxon>Lophotrochozoa</taxon>
        <taxon>Acanthocephala</taxon>
        <taxon>Palaeacanthocephala</taxon>
        <taxon>Echinorhynchida</taxon>
        <taxon>Pomphorhynchidae</taxon>
        <taxon>Pomphorhynchus</taxon>
    </lineage>
</organism>
<reference evidence="1" key="1">
    <citation type="submission" date="2012-03" db="EMBL/GenBank/DDBJ databases">
        <title>The complete mitochondrial genome sequence of Pomphorhynchus laevis Kozloduy (Acanthocephala: Palaeacanthocephala).</title>
        <authorList>
            <person name="Pan T."/>
            <person name="Nie P."/>
        </authorList>
    </citation>
    <scope>NUCLEOTIDE SEQUENCE</scope>
    <source>
        <strain evidence="1">Kozloduy</strain>
    </source>
</reference>
<gene>
    <name evidence="1" type="primary">ND4L</name>
</gene>
<proteinExistence type="predicted"/>
<name>A0A806GRG0_9BILA</name>
<dbReference type="EMBL" id="JQ809444">
    <property type="protein sequence ID" value="AFJ14668.1"/>
    <property type="molecule type" value="Genomic_DNA"/>
</dbReference>
<sequence>MVLSCSIGCKEFEVNSVVGCLWIYVHIVFSKCDFGGSYVPGGEGYFTCGGHGFCIDCSGGLKGLCSGIAWVWGQLGVVLFTS</sequence>
<accession>A0A806GRG0</accession>
<keyword evidence="1" id="KW-0496">Mitochondrion</keyword>
<evidence type="ECO:0000313" key="1">
    <source>
        <dbReference type="EMBL" id="AFJ14668.1"/>
    </source>
</evidence>
<protein>
    <submittedName>
        <fullName evidence="1">NADH dehydrogenase subunit 4L</fullName>
    </submittedName>
</protein>
<geneLocation type="mitochondrion" evidence="1"/>
<dbReference type="AlphaFoldDB" id="A0A806GRG0"/>